<feature type="region of interest" description="Disordered" evidence="1">
    <location>
        <begin position="1"/>
        <end position="20"/>
    </location>
</feature>
<evidence type="ECO:0000313" key="5">
    <source>
        <dbReference type="Proteomes" id="UP000663881"/>
    </source>
</evidence>
<feature type="non-terminal residue" evidence="4">
    <location>
        <position position="20"/>
    </location>
</feature>
<comment type="caution">
    <text evidence="4">The sequence shown here is derived from an EMBL/GenBank/DDBJ whole genome shotgun (WGS) entry which is preliminary data.</text>
</comment>
<dbReference type="EMBL" id="CAJNON010001390">
    <property type="protein sequence ID" value="CAF1458455.1"/>
    <property type="molecule type" value="Genomic_DNA"/>
</dbReference>
<evidence type="ECO:0000313" key="4">
    <source>
        <dbReference type="EMBL" id="CAF4209171.1"/>
    </source>
</evidence>
<evidence type="ECO:0000313" key="3">
    <source>
        <dbReference type="EMBL" id="CAF4195666.1"/>
    </source>
</evidence>
<evidence type="ECO:0000256" key="1">
    <source>
        <dbReference type="SAM" id="MobiDB-lite"/>
    </source>
</evidence>
<organism evidence="4 5">
    <name type="scientific">Adineta steineri</name>
    <dbReference type="NCBI Taxonomy" id="433720"/>
    <lineage>
        <taxon>Eukaryota</taxon>
        <taxon>Metazoa</taxon>
        <taxon>Spiralia</taxon>
        <taxon>Gnathifera</taxon>
        <taxon>Rotifera</taxon>
        <taxon>Eurotatoria</taxon>
        <taxon>Bdelloidea</taxon>
        <taxon>Adinetida</taxon>
        <taxon>Adinetidae</taxon>
        <taxon>Adineta</taxon>
    </lineage>
</organism>
<reference evidence="4" key="1">
    <citation type="submission" date="2021-02" db="EMBL/GenBank/DDBJ databases">
        <authorList>
            <person name="Nowell W R."/>
        </authorList>
    </citation>
    <scope>NUCLEOTIDE SEQUENCE</scope>
</reference>
<dbReference type="Proteomes" id="UP000663881">
    <property type="component" value="Unassembled WGS sequence"/>
</dbReference>
<dbReference type="EMBL" id="CAJOAY010008955">
    <property type="protein sequence ID" value="CAF4195666.1"/>
    <property type="molecule type" value="Genomic_DNA"/>
</dbReference>
<gene>
    <name evidence="3" type="ORF">OKA104_LOCUS40689</name>
    <name evidence="4" type="ORF">OKA104_LOCUS41416</name>
    <name evidence="2" type="ORF">VCS650_LOCUS39901</name>
</gene>
<sequence>MQDDQSSTAVSPLALGGAIT</sequence>
<evidence type="ECO:0000313" key="2">
    <source>
        <dbReference type="EMBL" id="CAF1458455.1"/>
    </source>
</evidence>
<protein>
    <submittedName>
        <fullName evidence="4">Uncharacterized protein</fullName>
    </submittedName>
</protein>
<feature type="compositionally biased region" description="Polar residues" evidence="1">
    <location>
        <begin position="1"/>
        <end position="10"/>
    </location>
</feature>
<dbReference type="AlphaFoldDB" id="A0A820CLQ0"/>
<dbReference type="EMBL" id="CAJOAY010009704">
    <property type="protein sequence ID" value="CAF4209171.1"/>
    <property type="molecule type" value="Genomic_DNA"/>
</dbReference>
<dbReference type="Proteomes" id="UP000663891">
    <property type="component" value="Unassembled WGS sequence"/>
</dbReference>
<proteinExistence type="predicted"/>
<name>A0A820CLQ0_9BILA</name>
<accession>A0A820CLQ0</accession>